<comment type="caution">
    <text evidence="3">The sequence shown here is derived from an EMBL/GenBank/DDBJ whole genome shotgun (WGS) entry which is preliminary data.</text>
</comment>
<dbReference type="STRING" id="1618566.UR35_C0002G0187"/>
<dbReference type="Proteomes" id="UP000034778">
    <property type="component" value="Unassembled WGS sequence"/>
</dbReference>
<dbReference type="SUPFAM" id="SSF56059">
    <property type="entry name" value="Glutathione synthetase ATP-binding domain-like"/>
    <property type="match status" value="1"/>
</dbReference>
<sequence>MVNILILTSGKVSKLDAFSNLVDKGSFDDIWYSTQNQNLKIKNQNLNNYKLIYFRMVGRSLEIATLVTNYATKNNIKIVDEIYTKSNLMPMSLGKSIELRKLIEAGIHIPRTVFGDLNKLPFPYVVKSTTGQKAKEVWLVKNKKELEILRSKINSHKLYFAQELIPNAYRIRILVIGDRVIGAIKRQTKWNKDETKETLNPIPQKMIDLALKSAKAVDLNICGVDILINSKTNETYVIEANAAPSWKLINKYCGVVVEDEIIKYLSSKI</sequence>
<dbReference type="InterPro" id="IPR013651">
    <property type="entry name" value="ATP-grasp_RimK-type"/>
</dbReference>
<feature type="domain" description="ATP-grasp" evidence="2">
    <location>
        <begin position="80"/>
        <end position="266"/>
    </location>
</feature>
<reference evidence="3 4" key="1">
    <citation type="journal article" date="2015" name="Nature">
        <title>rRNA introns, odd ribosomes, and small enigmatic genomes across a large radiation of phyla.</title>
        <authorList>
            <person name="Brown C.T."/>
            <person name="Hug L.A."/>
            <person name="Thomas B.C."/>
            <person name="Sharon I."/>
            <person name="Castelle C.J."/>
            <person name="Singh A."/>
            <person name="Wilkins M.J."/>
            <person name="Williams K.H."/>
            <person name="Banfield J.F."/>
        </authorList>
    </citation>
    <scope>NUCLEOTIDE SEQUENCE [LARGE SCALE GENOMIC DNA]</scope>
</reference>
<evidence type="ECO:0000313" key="4">
    <source>
        <dbReference type="Proteomes" id="UP000034778"/>
    </source>
</evidence>
<proteinExistence type="predicted"/>
<organism evidence="3 4">
    <name type="scientific">Candidatus Woesebacteria bacterium GW2011_GWB1_33_22</name>
    <dbReference type="NCBI Taxonomy" id="1618566"/>
    <lineage>
        <taxon>Bacteria</taxon>
        <taxon>Candidatus Woeseibacteriota</taxon>
    </lineage>
</organism>
<dbReference type="Pfam" id="PF08443">
    <property type="entry name" value="RimK"/>
    <property type="match status" value="1"/>
</dbReference>
<evidence type="ECO:0000313" key="3">
    <source>
        <dbReference type="EMBL" id="KKP45354.1"/>
    </source>
</evidence>
<dbReference type="Gene3D" id="3.30.470.20">
    <property type="entry name" value="ATP-grasp fold, B domain"/>
    <property type="match status" value="1"/>
</dbReference>
<dbReference type="PROSITE" id="PS50975">
    <property type="entry name" value="ATP_GRASP"/>
    <property type="match status" value="1"/>
</dbReference>
<dbReference type="EMBL" id="LBOW01000002">
    <property type="protein sequence ID" value="KKP45354.1"/>
    <property type="molecule type" value="Genomic_DNA"/>
</dbReference>
<dbReference type="GO" id="GO:0005524">
    <property type="term" value="F:ATP binding"/>
    <property type="evidence" value="ECO:0007669"/>
    <property type="project" value="UniProtKB-UniRule"/>
</dbReference>
<dbReference type="AlphaFoldDB" id="A0A0F9ZMK9"/>
<keyword evidence="1" id="KW-0067">ATP-binding</keyword>
<dbReference type="InterPro" id="IPR011761">
    <property type="entry name" value="ATP-grasp"/>
</dbReference>
<dbReference type="GO" id="GO:0046872">
    <property type="term" value="F:metal ion binding"/>
    <property type="evidence" value="ECO:0007669"/>
    <property type="project" value="InterPro"/>
</dbReference>
<evidence type="ECO:0000256" key="1">
    <source>
        <dbReference type="PROSITE-ProRule" id="PRU00409"/>
    </source>
</evidence>
<keyword evidence="1" id="KW-0547">Nucleotide-binding</keyword>
<dbReference type="PANTHER" id="PTHR21621">
    <property type="entry name" value="RIBOSOMAL PROTEIN S6 MODIFICATION PROTEIN"/>
    <property type="match status" value="1"/>
</dbReference>
<dbReference type="PANTHER" id="PTHR21621:SF0">
    <property type="entry name" value="BETA-CITRYLGLUTAMATE SYNTHASE B-RELATED"/>
    <property type="match status" value="1"/>
</dbReference>
<accession>A0A0F9ZMK9</accession>
<protein>
    <submittedName>
        <fullName evidence="3">SSU ribosomal protein S6P modification protein</fullName>
    </submittedName>
</protein>
<dbReference type="GO" id="GO:0005737">
    <property type="term" value="C:cytoplasm"/>
    <property type="evidence" value="ECO:0007669"/>
    <property type="project" value="TreeGrafter"/>
</dbReference>
<gene>
    <name evidence="3" type="ORF">UR35_C0002G0187</name>
</gene>
<name>A0A0F9ZMK9_9BACT</name>
<evidence type="ECO:0000259" key="2">
    <source>
        <dbReference type="PROSITE" id="PS50975"/>
    </source>
</evidence>
<dbReference type="GO" id="GO:0018169">
    <property type="term" value="F:ribosomal S6-glutamic acid ligase activity"/>
    <property type="evidence" value="ECO:0007669"/>
    <property type="project" value="TreeGrafter"/>
</dbReference>
<dbReference type="GO" id="GO:0009432">
    <property type="term" value="P:SOS response"/>
    <property type="evidence" value="ECO:0007669"/>
    <property type="project" value="TreeGrafter"/>
</dbReference>